<dbReference type="InterPro" id="IPR050266">
    <property type="entry name" value="AB_hydrolase_sf"/>
</dbReference>
<keyword evidence="2" id="KW-0378">Hydrolase</keyword>
<dbReference type="GO" id="GO:0016787">
    <property type="term" value="F:hydrolase activity"/>
    <property type="evidence" value="ECO:0007669"/>
    <property type="project" value="UniProtKB-KW"/>
</dbReference>
<accession>A0ABR4HQL4</accession>
<feature type="domain" description="AB hydrolase-1" evidence="1">
    <location>
        <begin position="33"/>
        <end position="311"/>
    </location>
</feature>
<protein>
    <submittedName>
        <fullName evidence="2">Alpha/Beta hydrolase protein</fullName>
    </submittedName>
</protein>
<evidence type="ECO:0000313" key="3">
    <source>
        <dbReference type="Proteomes" id="UP001610335"/>
    </source>
</evidence>
<gene>
    <name evidence="2" type="ORF">BDW59DRAFT_133271</name>
</gene>
<dbReference type="PRINTS" id="PR00412">
    <property type="entry name" value="EPOXHYDRLASE"/>
</dbReference>
<dbReference type="InterPro" id="IPR000073">
    <property type="entry name" value="AB_hydrolase_1"/>
</dbReference>
<comment type="caution">
    <text evidence="2">The sequence shown here is derived from an EMBL/GenBank/DDBJ whole genome shotgun (WGS) entry which is preliminary data.</text>
</comment>
<dbReference type="EMBL" id="JBFXLS010000092">
    <property type="protein sequence ID" value="KAL2817454.1"/>
    <property type="molecule type" value="Genomic_DNA"/>
</dbReference>
<sequence>MASIAFPRLARRHSLSTSHNYSYAFHPPVSSLPTILFLHGFPSSCYDWRHQVQFFSQEGYGVLAPDLLGYGGTSKPTALEHYKTKIMAAEIIELLDHEGIDKVHAVAHDTGCILLSRLANYFPNRLLSSIFLDVPYSKPGEHFDLAAVNGLTKQFLGYERFGYLGFFVRPDAGGILDQHLNSFFTLFYPQDPNLWVEHVGPTGAMEKWLLQDKKGPEPAYITETERQIHLDIMQNNHSSALKWYHALVGNVNEQDEVQANLDPVLPMPVLMVCPQPTKLELPGVEEQMRMVASDLTFKRVSTAGHWVQLEAKDEINATLKEFFERQN</sequence>
<dbReference type="Pfam" id="PF00561">
    <property type="entry name" value="Abhydrolase_1"/>
    <property type="match status" value="1"/>
</dbReference>
<dbReference type="SUPFAM" id="SSF53474">
    <property type="entry name" value="alpha/beta-Hydrolases"/>
    <property type="match status" value="1"/>
</dbReference>
<organism evidence="2 3">
    <name type="scientific">Aspergillus cavernicola</name>
    <dbReference type="NCBI Taxonomy" id="176166"/>
    <lineage>
        <taxon>Eukaryota</taxon>
        <taxon>Fungi</taxon>
        <taxon>Dikarya</taxon>
        <taxon>Ascomycota</taxon>
        <taxon>Pezizomycotina</taxon>
        <taxon>Eurotiomycetes</taxon>
        <taxon>Eurotiomycetidae</taxon>
        <taxon>Eurotiales</taxon>
        <taxon>Aspergillaceae</taxon>
        <taxon>Aspergillus</taxon>
        <taxon>Aspergillus subgen. Nidulantes</taxon>
    </lineage>
</organism>
<dbReference type="PANTHER" id="PTHR43798">
    <property type="entry name" value="MONOACYLGLYCEROL LIPASE"/>
    <property type="match status" value="1"/>
</dbReference>
<dbReference type="Proteomes" id="UP001610335">
    <property type="component" value="Unassembled WGS sequence"/>
</dbReference>
<keyword evidence="3" id="KW-1185">Reference proteome</keyword>
<name>A0ABR4HQL4_9EURO</name>
<evidence type="ECO:0000259" key="1">
    <source>
        <dbReference type="Pfam" id="PF00561"/>
    </source>
</evidence>
<evidence type="ECO:0000313" key="2">
    <source>
        <dbReference type="EMBL" id="KAL2817454.1"/>
    </source>
</evidence>
<proteinExistence type="predicted"/>
<dbReference type="Gene3D" id="3.40.50.1820">
    <property type="entry name" value="alpha/beta hydrolase"/>
    <property type="match status" value="1"/>
</dbReference>
<dbReference type="PANTHER" id="PTHR43798:SF33">
    <property type="entry name" value="HYDROLASE, PUTATIVE (AFU_ORTHOLOGUE AFUA_2G14860)-RELATED"/>
    <property type="match status" value="1"/>
</dbReference>
<reference evidence="2 3" key="1">
    <citation type="submission" date="2024-07" db="EMBL/GenBank/DDBJ databases">
        <title>Section-level genome sequencing and comparative genomics of Aspergillus sections Usti and Cavernicolus.</title>
        <authorList>
            <consortium name="Lawrence Berkeley National Laboratory"/>
            <person name="Nybo J.L."/>
            <person name="Vesth T.C."/>
            <person name="Theobald S."/>
            <person name="Frisvad J.C."/>
            <person name="Larsen T.O."/>
            <person name="Kjaerboelling I."/>
            <person name="Rothschild-Mancinelli K."/>
            <person name="Lyhne E.K."/>
            <person name="Kogle M.E."/>
            <person name="Barry K."/>
            <person name="Clum A."/>
            <person name="Na H."/>
            <person name="Ledsgaard L."/>
            <person name="Lin J."/>
            <person name="Lipzen A."/>
            <person name="Kuo A."/>
            <person name="Riley R."/>
            <person name="Mondo S."/>
            <person name="LaButti K."/>
            <person name="Haridas S."/>
            <person name="Pangalinan J."/>
            <person name="Salamov A.A."/>
            <person name="Simmons B.A."/>
            <person name="Magnuson J.K."/>
            <person name="Chen J."/>
            <person name="Drula E."/>
            <person name="Henrissat B."/>
            <person name="Wiebenga A."/>
            <person name="Lubbers R.J."/>
            <person name="Gomes A.C."/>
            <person name="Makela M.R."/>
            <person name="Stajich J."/>
            <person name="Grigoriev I.V."/>
            <person name="Mortensen U.H."/>
            <person name="De vries R.P."/>
            <person name="Baker S.E."/>
            <person name="Andersen M.R."/>
        </authorList>
    </citation>
    <scope>NUCLEOTIDE SEQUENCE [LARGE SCALE GENOMIC DNA]</scope>
    <source>
        <strain evidence="2 3">CBS 600.67</strain>
    </source>
</reference>
<dbReference type="InterPro" id="IPR029058">
    <property type="entry name" value="AB_hydrolase_fold"/>
</dbReference>
<dbReference type="InterPro" id="IPR000639">
    <property type="entry name" value="Epox_hydrolase-like"/>
</dbReference>